<dbReference type="EMBL" id="PUHY01000005">
    <property type="protein sequence ID" value="PQO37210.1"/>
    <property type="molecule type" value="Genomic_DNA"/>
</dbReference>
<comment type="caution">
    <text evidence="3">The sequence shown here is derived from an EMBL/GenBank/DDBJ whole genome shotgun (WGS) entry which is preliminary data.</text>
</comment>
<feature type="signal peptide" evidence="1">
    <location>
        <begin position="1"/>
        <end position="24"/>
    </location>
</feature>
<dbReference type="InterPro" id="IPR021796">
    <property type="entry name" value="Tll0287-like_dom"/>
</dbReference>
<evidence type="ECO:0000259" key="2">
    <source>
        <dbReference type="Pfam" id="PF11845"/>
    </source>
</evidence>
<sequence length="185" mass="20759">MPQPLPTLVLLTFTILLNTNTANAEPPNPPDIAVATSVAEARARAMLLHETIHGTLQVVHRDFFLEDESRVIPSASLEDVFESLEETFHVQLKWLVVETDVVNTDHQAEDAFEKDAVKALAQRKPYWEATTNEQYRFAGPIRLASQCLKCHVRNRKDTKARTAGLIITMPISRDVPQPATPRDIP</sequence>
<evidence type="ECO:0000313" key="3">
    <source>
        <dbReference type="EMBL" id="PQO37210.1"/>
    </source>
</evidence>
<feature type="chain" id="PRO_5015560485" description="Tll0287-like domain-containing protein" evidence="1">
    <location>
        <begin position="25"/>
        <end position="185"/>
    </location>
</feature>
<dbReference type="OrthoDB" id="268788at2"/>
<accession>A0A2S8FYP5</accession>
<feature type="domain" description="Tll0287-like" evidence="2">
    <location>
        <begin position="39"/>
        <end position="157"/>
    </location>
</feature>
<protein>
    <recommendedName>
        <fullName evidence="2">Tll0287-like domain-containing protein</fullName>
    </recommendedName>
</protein>
<evidence type="ECO:0000256" key="1">
    <source>
        <dbReference type="SAM" id="SignalP"/>
    </source>
</evidence>
<evidence type="ECO:0000313" key="4">
    <source>
        <dbReference type="Proteomes" id="UP000238322"/>
    </source>
</evidence>
<name>A0A2S8FYP5_9BACT</name>
<reference evidence="3 4" key="1">
    <citation type="submission" date="2018-02" db="EMBL/GenBank/DDBJ databases">
        <title>Comparative genomes isolates from brazilian mangrove.</title>
        <authorList>
            <person name="Araujo J.E."/>
            <person name="Taketani R.G."/>
            <person name="Silva M.C.P."/>
            <person name="Loureco M.V."/>
            <person name="Andreote F.D."/>
        </authorList>
    </citation>
    <scope>NUCLEOTIDE SEQUENCE [LARGE SCALE GENOMIC DNA]</scope>
    <source>
        <strain evidence="3 4">Hex-1 MGV</strain>
    </source>
</reference>
<organism evidence="3 4">
    <name type="scientific">Blastopirellula marina</name>
    <dbReference type="NCBI Taxonomy" id="124"/>
    <lineage>
        <taxon>Bacteria</taxon>
        <taxon>Pseudomonadati</taxon>
        <taxon>Planctomycetota</taxon>
        <taxon>Planctomycetia</taxon>
        <taxon>Pirellulales</taxon>
        <taxon>Pirellulaceae</taxon>
        <taxon>Blastopirellula</taxon>
    </lineage>
</organism>
<dbReference type="Proteomes" id="UP000238322">
    <property type="component" value="Unassembled WGS sequence"/>
</dbReference>
<keyword evidence="1" id="KW-0732">Signal</keyword>
<dbReference type="Pfam" id="PF11845">
    <property type="entry name" value="Tll0287-like"/>
    <property type="match status" value="1"/>
</dbReference>
<proteinExistence type="predicted"/>
<gene>
    <name evidence="3" type="ORF">C5Y83_04485</name>
</gene>
<dbReference type="AlphaFoldDB" id="A0A2S8FYP5"/>
<dbReference type="RefSeq" id="WP_105328460.1">
    <property type="nucleotide sequence ID" value="NZ_PUHY01000005.1"/>
</dbReference>